<evidence type="ECO:0000259" key="1">
    <source>
        <dbReference type="Pfam" id="PF18734"/>
    </source>
</evidence>
<evidence type="ECO:0000313" key="2">
    <source>
        <dbReference type="EMBL" id="TFZ07872.1"/>
    </source>
</evidence>
<dbReference type="Pfam" id="PF18734">
    <property type="entry name" value="HEPN_AbiU2"/>
    <property type="match status" value="1"/>
</dbReference>
<reference evidence="2 3" key="1">
    <citation type="submission" date="2019-03" db="EMBL/GenBank/DDBJ databases">
        <title>Ramlibacter sp. 18x22-1, whole genome shotgun sequence.</title>
        <authorList>
            <person name="Zhang X."/>
            <person name="Feng G."/>
            <person name="Zhu H."/>
        </authorList>
    </citation>
    <scope>NUCLEOTIDE SEQUENCE [LARGE SCALE GENOMIC DNA]</scope>
    <source>
        <strain evidence="2 3">18x22-1</strain>
    </source>
</reference>
<comment type="caution">
    <text evidence="2">The sequence shown here is derived from an EMBL/GenBank/DDBJ whole genome shotgun (WGS) entry which is preliminary data.</text>
</comment>
<feature type="domain" description="HEPN AbiU2-like" evidence="1">
    <location>
        <begin position="21"/>
        <end position="182"/>
    </location>
</feature>
<organism evidence="2 3">
    <name type="scientific">Ramlibacter humi</name>
    <dbReference type="NCBI Taxonomy" id="2530451"/>
    <lineage>
        <taxon>Bacteria</taxon>
        <taxon>Pseudomonadati</taxon>
        <taxon>Pseudomonadota</taxon>
        <taxon>Betaproteobacteria</taxon>
        <taxon>Burkholderiales</taxon>
        <taxon>Comamonadaceae</taxon>
        <taxon>Ramlibacter</taxon>
    </lineage>
</organism>
<proteinExistence type="predicted"/>
<dbReference type="OrthoDB" id="7059019at2"/>
<evidence type="ECO:0000313" key="3">
    <source>
        <dbReference type="Proteomes" id="UP000297839"/>
    </source>
</evidence>
<name>A0A4Z0CAF5_9BURK</name>
<accession>A0A4Z0CAF5</accession>
<dbReference type="Proteomes" id="UP000297839">
    <property type="component" value="Unassembled WGS sequence"/>
</dbReference>
<dbReference type="AlphaFoldDB" id="A0A4Z0CAF5"/>
<protein>
    <recommendedName>
        <fullName evidence="1">HEPN AbiU2-like domain-containing protein</fullName>
    </recommendedName>
</protein>
<sequence>MASNELTADQARDRNLAAMGEELGSIYSQLWQELAWLHRTWAEYVALFGTKESRVDLLNEAAPAFNRIVQDSLWEGVILHVARLTDPPKSVGKRNLSIRALEDAATDSELKVQVSKAVAEALSASEFCRDWRNRHLAHRDLNLALKRGAEPLQAASRQKVKEALASLSHVLNVVSLKYMESTTLFDVDLRVGGGPGGAMSLLYYIDMGVEAERRRRERLKSGSFDESDYRPRDL</sequence>
<dbReference type="InterPro" id="IPR040704">
    <property type="entry name" value="HEPN_AbiU2"/>
</dbReference>
<keyword evidence="3" id="KW-1185">Reference proteome</keyword>
<dbReference type="EMBL" id="SMLK01000001">
    <property type="protein sequence ID" value="TFZ07872.1"/>
    <property type="molecule type" value="Genomic_DNA"/>
</dbReference>
<gene>
    <name evidence="2" type="ORF">EZ216_01530</name>
</gene>
<dbReference type="RefSeq" id="WP_135247810.1">
    <property type="nucleotide sequence ID" value="NZ_SMLK01000001.1"/>
</dbReference>